<reference evidence="9" key="1">
    <citation type="submission" date="2019-11" db="EMBL/GenBank/DDBJ databases">
        <authorList>
            <person name="Feng L."/>
        </authorList>
    </citation>
    <scope>NUCLEOTIDE SEQUENCE</scope>
    <source>
        <strain evidence="9">BgluceraseaLFYP119</strain>
    </source>
</reference>
<accession>A0A6N2S611</accession>
<keyword evidence="4 7" id="KW-1133">Transmembrane helix</keyword>
<feature type="domain" description="ABC3 transporter permease C-terminal" evidence="8">
    <location>
        <begin position="280"/>
        <end position="397"/>
    </location>
</feature>
<feature type="transmembrane region" description="Helical" evidence="7">
    <location>
        <begin position="274"/>
        <end position="295"/>
    </location>
</feature>
<dbReference type="InterPro" id="IPR050250">
    <property type="entry name" value="Macrolide_Exporter_MacB"/>
</dbReference>
<feature type="transmembrane region" description="Helical" evidence="7">
    <location>
        <begin position="734"/>
        <end position="756"/>
    </location>
</feature>
<dbReference type="GO" id="GO:0005886">
    <property type="term" value="C:plasma membrane"/>
    <property type="evidence" value="ECO:0007669"/>
    <property type="project" value="UniProtKB-SubCell"/>
</dbReference>
<feature type="transmembrane region" description="Helical" evidence="7">
    <location>
        <begin position="438"/>
        <end position="457"/>
    </location>
</feature>
<evidence type="ECO:0000256" key="5">
    <source>
        <dbReference type="ARBA" id="ARBA00023136"/>
    </source>
</evidence>
<evidence type="ECO:0000313" key="9">
    <source>
        <dbReference type="EMBL" id="VYS88616.1"/>
    </source>
</evidence>
<evidence type="ECO:0000256" key="7">
    <source>
        <dbReference type="SAM" id="Phobius"/>
    </source>
</evidence>
<sequence>MRSEKRNRKKFEPIQVLSQRLFQKNKGRNLVAILAILMTTMMFTALFTLAQSMSENLVAMTFRQTGYDAQVSFKSIKPEQAKILAGHPNVKKVGESTVLGLAENKALAGKQVEIRQADDSYANHSFSMPTTGHMPINKNEAALDTLTLKRLGIEPKLGEKVTLEWRKDLSDPEAEKISSTFTLCGFWEGNESVYAGMAWVSKDYVEAMVENGDAEVPDGNVFGLHMAQVTLHSDRNIEKNINQVLSDTGLTDLKYHVNLAYLPEMGATALQETLPMYLGMILVFIAGYLIIYNIFQISVTADVQFYGKLKTLGTTEKQIKKLIYGQSGRLCLIGIPAGLILGWLLGMVLVPAFTGIIEGESHVSASPLIFIGSAVFAWFTVLISCMRPARLAGKVSPVEALRMSDADGKSKKTRRKKENASLSSMAWANLGRNKKRTVTVICSLTLALVLLSCFYAKNAAFDMEKYLADLTIADFELSDATSEDYIGGYDPKGTTLNKELVTELENFKGTEEVGHQYSAQFTWKMDEQTLNNLKGYYTEEMLANWSAYDPSGPEEYRKAVETGETSAVTFGMDGIPLQAITQEKYIMDGVFDAKAFVTGKYVLAVGPAISQDEVYPQLPVPSVGSAIELDGKSYEVMAVVYPLMPVDDGASEIGAPASMEMHFILPSETFQAQWPENTLRSLFVNVEDAHVDEMQEWLNTYIQEKDSSLPVTSRSSMTEQYERETRSSAVMGNAISIIIALVGVLNFINSMVTAIVSRKREFAMIQSIGMTKRQLCNMLVCEGLYYAAITLTASYLVSAAAVGIGVRAMVDGGFTTFHFTLLPLMICTPVLLIFAVLIPYLCFKNLEKESIVERLRME</sequence>
<dbReference type="Pfam" id="PF02687">
    <property type="entry name" value="FtsX"/>
    <property type="match status" value="2"/>
</dbReference>
<dbReference type="InterPro" id="IPR003838">
    <property type="entry name" value="ABC3_permease_C"/>
</dbReference>
<feature type="transmembrane region" description="Helical" evidence="7">
    <location>
        <begin position="817"/>
        <end position="843"/>
    </location>
</feature>
<dbReference type="RefSeq" id="WP_156353336.1">
    <property type="nucleotide sequence ID" value="NZ_CACRST010000010.1"/>
</dbReference>
<comment type="subcellular location">
    <subcellularLocation>
        <location evidence="1">Cell membrane</location>
        <topology evidence="1">Multi-pass membrane protein</topology>
    </subcellularLocation>
</comment>
<evidence type="ECO:0000256" key="3">
    <source>
        <dbReference type="ARBA" id="ARBA00022692"/>
    </source>
</evidence>
<comment type="similarity">
    <text evidence="6">Belongs to the ABC-4 integral membrane protein family.</text>
</comment>
<evidence type="ECO:0000256" key="2">
    <source>
        <dbReference type="ARBA" id="ARBA00022475"/>
    </source>
</evidence>
<keyword evidence="9" id="KW-0449">Lipoprotein</keyword>
<dbReference type="EMBL" id="CACRST010000010">
    <property type="protein sequence ID" value="VYS88616.1"/>
    <property type="molecule type" value="Genomic_DNA"/>
</dbReference>
<evidence type="ECO:0000256" key="4">
    <source>
        <dbReference type="ARBA" id="ARBA00022989"/>
    </source>
</evidence>
<feature type="transmembrane region" description="Helical" evidence="7">
    <location>
        <begin position="776"/>
        <end position="797"/>
    </location>
</feature>
<feature type="domain" description="ABC3 transporter permease C-terminal" evidence="8">
    <location>
        <begin position="734"/>
        <end position="846"/>
    </location>
</feature>
<evidence type="ECO:0000256" key="1">
    <source>
        <dbReference type="ARBA" id="ARBA00004651"/>
    </source>
</evidence>
<keyword evidence="3 7" id="KW-0812">Transmembrane</keyword>
<proteinExistence type="inferred from homology"/>
<feature type="transmembrane region" description="Helical" evidence="7">
    <location>
        <begin position="365"/>
        <end position="386"/>
    </location>
</feature>
<keyword evidence="2" id="KW-1003">Cell membrane</keyword>
<organism evidence="9">
    <name type="scientific">Blautia glucerasea</name>
    <dbReference type="NCBI Taxonomy" id="536633"/>
    <lineage>
        <taxon>Bacteria</taxon>
        <taxon>Bacillati</taxon>
        <taxon>Bacillota</taxon>
        <taxon>Clostridia</taxon>
        <taxon>Lachnospirales</taxon>
        <taxon>Lachnospiraceae</taxon>
        <taxon>Blautia</taxon>
    </lineage>
</organism>
<evidence type="ECO:0000259" key="8">
    <source>
        <dbReference type="Pfam" id="PF02687"/>
    </source>
</evidence>
<feature type="transmembrane region" description="Helical" evidence="7">
    <location>
        <begin position="330"/>
        <end position="353"/>
    </location>
</feature>
<dbReference type="GO" id="GO:0022857">
    <property type="term" value="F:transmembrane transporter activity"/>
    <property type="evidence" value="ECO:0007669"/>
    <property type="project" value="TreeGrafter"/>
</dbReference>
<feature type="transmembrane region" description="Helical" evidence="7">
    <location>
        <begin position="30"/>
        <end position="50"/>
    </location>
</feature>
<dbReference type="PANTHER" id="PTHR30572">
    <property type="entry name" value="MEMBRANE COMPONENT OF TRANSPORTER-RELATED"/>
    <property type="match status" value="1"/>
</dbReference>
<evidence type="ECO:0000256" key="6">
    <source>
        <dbReference type="ARBA" id="ARBA00038076"/>
    </source>
</evidence>
<name>A0A6N2S611_9FIRM</name>
<keyword evidence="5 7" id="KW-0472">Membrane</keyword>
<dbReference type="PANTHER" id="PTHR30572:SF4">
    <property type="entry name" value="ABC TRANSPORTER PERMEASE YTRF"/>
    <property type="match status" value="1"/>
</dbReference>
<gene>
    <name evidence="9" type="ORF">BGLFYP119_00977</name>
</gene>
<protein>
    <submittedName>
        <fullName evidence="9">Outer membrane-specific lipoprotein transporter subunit LolC</fullName>
    </submittedName>
</protein>
<dbReference type="AlphaFoldDB" id="A0A6N2S611"/>